<dbReference type="PROSITE" id="PS51257">
    <property type="entry name" value="PROKAR_LIPOPROTEIN"/>
    <property type="match status" value="1"/>
</dbReference>
<dbReference type="PANTHER" id="PTHR39176">
    <property type="entry name" value="PERIPLASMIC PROTEIN-RELATED"/>
    <property type="match status" value="1"/>
</dbReference>
<reference evidence="3 4" key="1">
    <citation type="submission" date="2020-06" db="EMBL/GenBank/DDBJ databases">
        <title>Acidovorax antarctica sp. nov., isolated from Corinth ice sheet soil, Antarctic Fields Peninsula.</title>
        <authorList>
            <person name="Xu Q."/>
            <person name="Peng F."/>
        </authorList>
    </citation>
    <scope>NUCLEOTIDE SEQUENCE [LARGE SCALE GENOMIC DNA]</scope>
    <source>
        <strain evidence="3 4">16-35-5</strain>
        <plasmid evidence="3 4">unnamed1</plasmid>
    </source>
</reference>
<keyword evidence="4" id="KW-1185">Reference proteome</keyword>
<protein>
    <submittedName>
        <fullName evidence="3">DUF1311 domain-containing protein</fullName>
    </submittedName>
</protein>
<gene>
    <name evidence="3" type="ORF">HUK68_20275</name>
</gene>
<feature type="signal peptide" evidence="1">
    <location>
        <begin position="1"/>
        <end position="26"/>
    </location>
</feature>
<dbReference type="AlphaFoldDB" id="A0A6N1X7A5"/>
<keyword evidence="3" id="KW-0614">Plasmid</keyword>
<proteinExistence type="predicted"/>
<dbReference type="Pfam" id="PF07007">
    <property type="entry name" value="LprI"/>
    <property type="match status" value="1"/>
</dbReference>
<dbReference type="Gene3D" id="1.20.1270.180">
    <property type="match status" value="1"/>
</dbReference>
<dbReference type="PANTHER" id="PTHR39176:SF1">
    <property type="entry name" value="PERIPLASMIC PROTEIN"/>
    <property type="match status" value="1"/>
</dbReference>
<feature type="chain" id="PRO_5026686027" evidence="1">
    <location>
        <begin position="27"/>
        <end position="136"/>
    </location>
</feature>
<dbReference type="KEGG" id="aant:HUK68_20275"/>
<evidence type="ECO:0000259" key="2">
    <source>
        <dbReference type="Pfam" id="PF07007"/>
    </source>
</evidence>
<evidence type="ECO:0000313" key="4">
    <source>
        <dbReference type="Proteomes" id="UP000509579"/>
    </source>
</evidence>
<geneLocation type="plasmid" evidence="3 4">
    <name>unnamed1</name>
</geneLocation>
<sequence>MRFILSSLRCALLALGSAACALPTLAQDTALSPQHAACMDKAGGVTLAMVECMVSELGRQDKRLNTAYGALMVELAPERKKQLQSAQRLWLQYREANCSFYFDPDGGSLARVAAQGCQLQMTAQRAQELTDLRPMR</sequence>
<accession>A0A6N1X7A5</accession>
<dbReference type="Proteomes" id="UP000509579">
    <property type="component" value="Plasmid unnamed1"/>
</dbReference>
<dbReference type="InterPro" id="IPR009739">
    <property type="entry name" value="LprI-like_N"/>
</dbReference>
<organism evidence="3 4">
    <name type="scientific">Comamonas antarctica</name>
    <dbReference type="NCBI Taxonomy" id="2743470"/>
    <lineage>
        <taxon>Bacteria</taxon>
        <taxon>Pseudomonadati</taxon>
        <taxon>Pseudomonadota</taxon>
        <taxon>Betaproteobacteria</taxon>
        <taxon>Burkholderiales</taxon>
        <taxon>Comamonadaceae</taxon>
        <taxon>Comamonas</taxon>
    </lineage>
</organism>
<name>A0A6N1X7A5_9BURK</name>
<evidence type="ECO:0000313" key="3">
    <source>
        <dbReference type="EMBL" id="QKV55274.1"/>
    </source>
</evidence>
<dbReference type="RefSeq" id="WP_175506063.1">
    <property type="nucleotide sequence ID" value="NZ_CAURQT010000026.1"/>
</dbReference>
<evidence type="ECO:0000256" key="1">
    <source>
        <dbReference type="SAM" id="SignalP"/>
    </source>
</evidence>
<feature type="domain" description="Lysozyme inhibitor LprI-like N-terminal" evidence="2">
    <location>
        <begin position="38"/>
        <end position="129"/>
    </location>
</feature>
<keyword evidence="1" id="KW-0732">Signal</keyword>
<dbReference type="EMBL" id="CP054841">
    <property type="protein sequence ID" value="QKV55274.1"/>
    <property type="molecule type" value="Genomic_DNA"/>
</dbReference>